<dbReference type="InterPro" id="IPR006626">
    <property type="entry name" value="PbH1"/>
</dbReference>
<name>A0AAN8UJD0_9MAGN</name>
<keyword evidence="6 9" id="KW-0326">Glycosidase</keyword>
<evidence type="ECO:0000256" key="6">
    <source>
        <dbReference type="ARBA" id="ARBA00023295"/>
    </source>
</evidence>
<comment type="similarity">
    <text evidence="2 9">Belongs to the glycosyl hydrolase 28 family.</text>
</comment>
<keyword evidence="4" id="KW-0964">Secreted</keyword>
<evidence type="ECO:0000256" key="10">
    <source>
        <dbReference type="SAM" id="SignalP"/>
    </source>
</evidence>
<protein>
    <submittedName>
        <fullName evidence="11">Glycoside hydrolase, family 28</fullName>
    </submittedName>
</protein>
<dbReference type="InterPro" id="IPR011050">
    <property type="entry name" value="Pectin_lyase_fold/virulence"/>
</dbReference>
<dbReference type="InterPro" id="IPR000743">
    <property type="entry name" value="Glyco_hydro_28"/>
</dbReference>
<dbReference type="EMBL" id="JBAMMX010000028">
    <property type="protein sequence ID" value="KAK6912206.1"/>
    <property type="molecule type" value="Genomic_DNA"/>
</dbReference>
<dbReference type="AlphaFoldDB" id="A0AAN8UJD0"/>
<dbReference type="GO" id="GO:0005975">
    <property type="term" value="P:carbohydrate metabolic process"/>
    <property type="evidence" value="ECO:0007669"/>
    <property type="project" value="InterPro"/>
</dbReference>
<evidence type="ECO:0000313" key="11">
    <source>
        <dbReference type="EMBL" id="KAK6912206.1"/>
    </source>
</evidence>
<comment type="subcellular location">
    <subcellularLocation>
        <location evidence="1">Secreted</location>
        <location evidence="1">Cell wall</location>
    </subcellularLocation>
</comment>
<feature type="chain" id="PRO_5042932725" evidence="10">
    <location>
        <begin position="24"/>
        <end position="400"/>
    </location>
</feature>
<evidence type="ECO:0000256" key="4">
    <source>
        <dbReference type="ARBA" id="ARBA00022525"/>
    </source>
</evidence>
<dbReference type="SUPFAM" id="SSF51126">
    <property type="entry name" value="Pectin lyase-like"/>
    <property type="match status" value="1"/>
</dbReference>
<dbReference type="InterPro" id="IPR012334">
    <property type="entry name" value="Pectin_lyas_fold"/>
</dbReference>
<dbReference type="PROSITE" id="PS00502">
    <property type="entry name" value="POLYGALACTURONASE"/>
    <property type="match status" value="1"/>
</dbReference>
<feature type="active site" evidence="8">
    <location>
        <position position="251"/>
    </location>
</feature>
<dbReference type="Pfam" id="PF00295">
    <property type="entry name" value="Glyco_hydro_28"/>
    <property type="match status" value="1"/>
</dbReference>
<evidence type="ECO:0000256" key="9">
    <source>
        <dbReference type="RuleBase" id="RU361169"/>
    </source>
</evidence>
<evidence type="ECO:0000256" key="8">
    <source>
        <dbReference type="PROSITE-ProRule" id="PRU10052"/>
    </source>
</evidence>
<evidence type="ECO:0000256" key="5">
    <source>
        <dbReference type="ARBA" id="ARBA00022801"/>
    </source>
</evidence>
<evidence type="ECO:0000256" key="1">
    <source>
        <dbReference type="ARBA" id="ARBA00004191"/>
    </source>
</evidence>
<organism evidence="11 12">
    <name type="scientific">Dillenia turbinata</name>
    <dbReference type="NCBI Taxonomy" id="194707"/>
    <lineage>
        <taxon>Eukaryota</taxon>
        <taxon>Viridiplantae</taxon>
        <taxon>Streptophyta</taxon>
        <taxon>Embryophyta</taxon>
        <taxon>Tracheophyta</taxon>
        <taxon>Spermatophyta</taxon>
        <taxon>Magnoliopsida</taxon>
        <taxon>eudicotyledons</taxon>
        <taxon>Gunneridae</taxon>
        <taxon>Pentapetalae</taxon>
        <taxon>Dilleniales</taxon>
        <taxon>Dilleniaceae</taxon>
        <taxon>Dillenia</taxon>
    </lineage>
</organism>
<keyword evidence="7" id="KW-0961">Cell wall biogenesis/degradation</keyword>
<dbReference type="SMART" id="SM00710">
    <property type="entry name" value="PbH1"/>
    <property type="match status" value="4"/>
</dbReference>
<dbReference type="Proteomes" id="UP001370490">
    <property type="component" value="Unassembled WGS sequence"/>
</dbReference>
<evidence type="ECO:0000256" key="7">
    <source>
        <dbReference type="ARBA" id="ARBA00023316"/>
    </source>
</evidence>
<gene>
    <name evidence="11" type="ORF">RJ641_024299</name>
</gene>
<comment type="caution">
    <text evidence="11">The sequence shown here is derived from an EMBL/GenBank/DDBJ whole genome shotgun (WGS) entry which is preliminary data.</text>
</comment>
<proteinExistence type="inferred from homology"/>
<dbReference type="PANTHER" id="PTHR31375">
    <property type="match status" value="1"/>
</dbReference>
<evidence type="ECO:0000256" key="3">
    <source>
        <dbReference type="ARBA" id="ARBA00022512"/>
    </source>
</evidence>
<evidence type="ECO:0000313" key="12">
    <source>
        <dbReference type="Proteomes" id="UP001370490"/>
    </source>
</evidence>
<feature type="signal peptide" evidence="10">
    <location>
        <begin position="1"/>
        <end position="23"/>
    </location>
</feature>
<accession>A0AAN8UJD0</accession>
<keyword evidence="10" id="KW-0732">Signal</keyword>
<reference evidence="11 12" key="1">
    <citation type="submission" date="2023-12" db="EMBL/GenBank/DDBJ databases">
        <title>A high-quality genome assembly for Dillenia turbinata (Dilleniales).</title>
        <authorList>
            <person name="Chanderbali A."/>
        </authorList>
    </citation>
    <scope>NUCLEOTIDE SEQUENCE [LARGE SCALE GENOMIC DNA]</scope>
    <source>
        <strain evidence="11">LSX21</strain>
        <tissue evidence="11">Leaf</tissue>
    </source>
</reference>
<keyword evidence="12" id="KW-1185">Reference proteome</keyword>
<evidence type="ECO:0000256" key="2">
    <source>
        <dbReference type="ARBA" id="ARBA00008834"/>
    </source>
</evidence>
<dbReference type="GO" id="GO:0071555">
    <property type="term" value="P:cell wall organization"/>
    <property type="evidence" value="ECO:0007669"/>
    <property type="project" value="UniProtKB-KW"/>
</dbReference>
<keyword evidence="3" id="KW-0134">Cell wall</keyword>
<dbReference type="GO" id="GO:0004650">
    <property type="term" value="F:polygalacturonase activity"/>
    <property type="evidence" value="ECO:0007669"/>
    <property type="project" value="InterPro"/>
</dbReference>
<sequence length="400" mass="43200">MGSYNILVIFCLVIALTAHKNYADSFYNVLDYEAVGDGETDDTLAFLSAWNDTCNDDDSEEWPTMVIPEGKTYLVKPITFAGPCKSGVQVQIEGTIKAPSEVSAWEGLDNGKWILFKDLKSGLNIYGSGSVDGSGKAWWDQSCKYHPGKGCTKLAPTAIKIINSKDVYVSNIAVYNSSQCHLTVHGSDSVAFQNLRINSPGSSPNTDCIHIQGVKNMLIRDSNLTCGDDCVSIGDHTSNINITKVHCELGHGISIGSLGKGGNEVSVERIKVEEITFKNTTNGARIKTWQVGRGSVKDITFSDIEFDAVKNPIIIDQYYCDVRDGCNATFLNATGTTMTKIAINVNCSNVVPCTGIHLGSIQLSGLGKYRNISSSCNHAYGQATGIVEPKSCLLPLDPEE</sequence>
<keyword evidence="5 9" id="KW-0378">Hydrolase</keyword>
<dbReference type="Gene3D" id="2.160.20.10">
    <property type="entry name" value="Single-stranded right-handed beta-helix, Pectin lyase-like"/>
    <property type="match status" value="1"/>
</dbReference>